<name>A0ABX8C547_9ACTN</name>
<gene>
    <name evidence="1" type="ORF">KGD83_02840</name>
</gene>
<dbReference type="RefSeq" id="WP_212642385.1">
    <property type="nucleotide sequence ID" value="NZ_CP074132.1"/>
</dbReference>
<dbReference type="EMBL" id="CP074132">
    <property type="protein sequence ID" value="QUX29536.1"/>
    <property type="molecule type" value="Genomic_DNA"/>
</dbReference>
<proteinExistence type="predicted"/>
<sequence>MRSKLNVTDIWYVTKIMESSPGNWEKIANILENPNLVGVVGKFGRGVYARMGSEEYSSASSRMIENLSKVPHMIFIHEEVINGGGTKNYDVLLPKMHARGKPFKTKLDNYLSQLPEETTATANNLLNKHGIQVSSYTKNSELYVLADSFIEDLENNLLFRIYVPKGKLYSNEMSRLLDLFREWLTTVKKEKIRQDGYKTSRGQVFEFFSERDLRKEDMAGEIQEFSRFLDLCSYPDQATLALQGIGIERTSANELVGRYAKEVRRLRIDIKQEREKRILQIRHQMESEVTEGTLLPGVHWAAVGDLVASMVPESPGDLTGLMTRHEVSKENGNHPIQINQQFIERAYGEVSQNIAGTQHFGPDAQALIELIRDHGGEEEADLVASVHEASDEEARTPDRLAAKNKIKSFLIRSRDNIEATAFSLAQSYIESQMGL</sequence>
<evidence type="ECO:0000313" key="1">
    <source>
        <dbReference type="EMBL" id="QUX29536.1"/>
    </source>
</evidence>
<reference evidence="2" key="1">
    <citation type="submission" date="2021-05" db="EMBL/GenBank/DDBJ databases">
        <title>Direct Submission.</title>
        <authorList>
            <person name="Li K."/>
            <person name="Gao J."/>
        </authorList>
    </citation>
    <scope>NUCLEOTIDE SEQUENCE [LARGE SCALE GENOMIC DNA]</scope>
    <source>
        <strain evidence="2">HDS12</strain>
    </source>
</reference>
<evidence type="ECO:0000313" key="2">
    <source>
        <dbReference type="Proteomes" id="UP000678016"/>
    </source>
</evidence>
<accession>A0ABX8C547</accession>
<organism evidence="1 2">
    <name type="scientific">Nocardiopsis akebiae</name>
    <dbReference type="NCBI Taxonomy" id="2831968"/>
    <lineage>
        <taxon>Bacteria</taxon>
        <taxon>Bacillati</taxon>
        <taxon>Actinomycetota</taxon>
        <taxon>Actinomycetes</taxon>
        <taxon>Streptosporangiales</taxon>
        <taxon>Nocardiopsidaceae</taxon>
        <taxon>Nocardiopsis</taxon>
    </lineage>
</organism>
<keyword evidence="2" id="KW-1185">Reference proteome</keyword>
<protein>
    <submittedName>
        <fullName evidence="1">Uncharacterized protein</fullName>
    </submittedName>
</protein>
<dbReference type="Proteomes" id="UP000678016">
    <property type="component" value="Chromosome"/>
</dbReference>